<keyword evidence="4" id="KW-0106">Calcium</keyword>
<protein>
    <recommendedName>
        <fullName evidence="9">Sodium/calcium exchanger membrane region domain-containing protein</fullName>
    </recommendedName>
</protein>
<evidence type="ECO:0000256" key="8">
    <source>
        <dbReference type="SAM" id="Phobius"/>
    </source>
</evidence>
<reference evidence="10" key="1">
    <citation type="submission" date="2021-03" db="EMBL/GenBank/DDBJ databases">
        <title>Chromosome level genome of the anhydrobiotic midge Polypedilum vanderplanki.</title>
        <authorList>
            <person name="Yoshida Y."/>
            <person name="Kikawada T."/>
            <person name="Gusev O."/>
        </authorList>
    </citation>
    <scope>NUCLEOTIDE SEQUENCE</scope>
    <source>
        <strain evidence="10">NIAS01</strain>
        <tissue evidence="10">Whole body or cell culture</tissue>
    </source>
</reference>
<keyword evidence="4" id="KW-0109">Calcium transport</keyword>
<evidence type="ECO:0000259" key="9">
    <source>
        <dbReference type="Pfam" id="PF01699"/>
    </source>
</evidence>
<feature type="transmembrane region" description="Helical" evidence="8">
    <location>
        <begin position="342"/>
        <end position="359"/>
    </location>
</feature>
<feature type="transmembrane region" description="Helical" evidence="8">
    <location>
        <begin position="307"/>
        <end position="330"/>
    </location>
</feature>
<keyword evidence="3" id="KW-0050">Antiport</keyword>
<evidence type="ECO:0000256" key="1">
    <source>
        <dbReference type="ARBA" id="ARBA00004141"/>
    </source>
</evidence>
<feature type="domain" description="Sodium/calcium exchanger membrane region" evidence="9">
    <location>
        <begin position="405"/>
        <end position="554"/>
    </location>
</feature>
<accession>A0A9J6C4N7</accession>
<dbReference type="InterPro" id="IPR004837">
    <property type="entry name" value="NaCa_Exmemb"/>
</dbReference>
<keyword evidence="6 8" id="KW-1133">Transmembrane helix</keyword>
<dbReference type="PANTHER" id="PTHR12266:SF0">
    <property type="entry name" value="MITOCHONDRIAL SODIUM_CALCIUM EXCHANGER PROTEIN"/>
    <property type="match status" value="1"/>
</dbReference>
<comment type="subcellular location">
    <subcellularLocation>
        <location evidence="1">Membrane</location>
        <topology evidence="1">Multi-pass membrane protein</topology>
    </subcellularLocation>
</comment>
<dbReference type="EMBL" id="JADBJN010000002">
    <property type="protein sequence ID" value="KAG5677105.1"/>
    <property type="molecule type" value="Genomic_DNA"/>
</dbReference>
<keyword evidence="7 8" id="KW-0472">Membrane</keyword>
<feature type="transmembrane region" description="Helical" evidence="8">
    <location>
        <begin position="538"/>
        <end position="555"/>
    </location>
</feature>
<feature type="transmembrane region" description="Helical" evidence="8">
    <location>
        <begin position="399"/>
        <end position="418"/>
    </location>
</feature>
<evidence type="ECO:0000256" key="3">
    <source>
        <dbReference type="ARBA" id="ARBA00022449"/>
    </source>
</evidence>
<feature type="transmembrane region" description="Helical" evidence="8">
    <location>
        <begin position="512"/>
        <end position="532"/>
    </location>
</feature>
<dbReference type="Gene3D" id="1.20.1420.30">
    <property type="entry name" value="NCX, central ion-binding region"/>
    <property type="match status" value="2"/>
</dbReference>
<evidence type="ECO:0000256" key="4">
    <source>
        <dbReference type="ARBA" id="ARBA00022568"/>
    </source>
</evidence>
<gene>
    <name evidence="10" type="ORF">PVAND_006888</name>
</gene>
<dbReference type="PANTHER" id="PTHR12266">
    <property type="entry name" value="NA+/CA2+ K+ INDEPENDENT EXCHANGER"/>
    <property type="match status" value="1"/>
</dbReference>
<dbReference type="Pfam" id="PF01699">
    <property type="entry name" value="Na_Ca_ex"/>
    <property type="match status" value="2"/>
</dbReference>
<feature type="transmembrane region" description="Helical" evidence="8">
    <location>
        <begin position="366"/>
        <end position="387"/>
    </location>
</feature>
<evidence type="ECO:0000256" key="6">
    <source>
        <dbReference type="ARBA" id="ARBA00022989"/>
    </source>
</evidence>
<feature type="transmembrane region" description="Helical" evidence="8">
    <location>
        <begin position="198"/>
        <end position="217"/>
    </location>
</feature>
<keyword evidence="11" id="KW-1185">Reference proteome</keyword>
<name>A0A9J6C4N7_POLVA</name>
<feature type="transmembrane region" description="Helical" evidence="8">
    <location>
        <begin position="169"/>
        <end position="186"/>
    </location>
</feature>
<dbReference type="GO" id="GO:0016020">
    <property type="term" value="C:membrane"/>
    <property type="evidence" value="ECO:0007669"/>
    <property type="project" value="UniProtKB-SubCell"/>
</dbReference>
<evidence type="ECO:0000313" key="10">
    <source>
        <dbReference type="EMBL" id="KAG5677105.1"/>
    </source>
</evidence>
<feature type="transmembrane region" description="Helical" evidence="8">
    <location>
        <begin position="468"/>
        <end position="491"/>
    </location>
</feature>
<comment type="caution">
    <text evidence="10">The sequence shown here is derived from an EMBL/GenBank/DDBJ whole genome shotgun (WGS) entry which is preliminary data.</text>
</comment>
<feature type="domain" description="Sodium/calcium exchanger membrane region" evidence="9">
    <location>
        <begin position="74"/>
        <end position="212"/>
    </location>
</feature>
<dbReference type="InterPro" id="IPR051359">
    <property type="entry name" value="CaCA_antiporter"/>
</dbReference>
<dbReference type="AlphaFoldDB" id="A0A9J6C4N7"/>
<evidence type="ECO:0000256" key="5">
    <source>
        <dbReference type="ARBA" id="ARBA00022692"/>
    </source>
</evidence>
<dbReference type="GO" id="GO:0006874">
    <property type="term" value="P:intracellular calcium ion homeostasis"/>
    <property type="evidence" value="ECO:0007669"/>
    <property type="project" value="TreeGrafter"/>
</dbReference>
<evidence type="ECO:0000313" key="11">
    <source>
        <dbReference type="Proteomes" id="UP001107558"/>
    </source>
</evidence>
<dbReference type="OrthoDB" id="407410at2759"/>
<organism evidence="10 11">
    <name type="scientific">Polypedilum vanderplanki</name>
    <name type="common">Sleeping chironomid midge</name>
    <dbReference type="NCBI Taxonomy" id="319348"/>
    <lineage>
        <taxon>Eukaryota</taxon>
        <taxon>Metazoa</taxon>
        <taxon>Ecdysozoa</taxon>
        <taxon>Arthropoda</taxon>
        <taxon>Hexapoda</taxon>
        <taxon>Insecta</taxon>
        <taxon>Pterygota</taxon>
        <taxon>Neoptera</taxon>
        <taxon>Endopterygota</taxon>
        <taxon>Diptera</taxon>
        <taxon>Nematocera</taxon>
        <taxon>Chironomoidea</taxon>
        <taxon>Chironomidae</taxon>
        <taxon>Chironominae</taxon>
        <taxon>Polypedilum</taxon>
        <taxon>Polypedilum</taxon>
    </lineage>
</organism>
<dbReference type="GO" id="GO:0005432">
    <property type="term" value="F:calcium:sodium antiporter activity"/>
    <property type="evidence" value="ECO:0007669"/>
    <property type="project" value="TreeGrafter"/>
</dbReference>
<keyword evidence="5 8" id="KW-0812">Transmembrane</keyword>
<feature type="transmembrane region" description="Helical" evidence="8">
    <location>
        <begin position="65"/>
        <end position="83"/>
    </location>
</feature>
<evidence type="ECO:0000256" key="2">
    <source>
        <dbReference type="ARBA" id="ARBA00022448"/>
    </source>
</evidence>
<keyword evidence="4" id="KW-0406">Ion transport</keyword>
<dbReference type="InterPro" id="IPR044880">
    <property type="entry name" value="NCX_ion-bd_dom_sf"/>
</dbReference>
<dbReference type="Proteomes" id="UP001107558">
    <property type="component" value="Chromosome 2"/>
</dbReference>
<feature type="transmembrane region" description="Helical" evidence="8">
    <location>
        <begin position="136"/>
        <end position="162"/>
    </location>
</feature>
<evidence type="ECO:0000256" key="7">
    <source>
        <dbReference type="ARBA" id="ARBA00023136"/>
    </source>
</evidence>
<keyword evidence="2" id="KW-0813">Transport</keyword>
<sequence>MDQITFLHASNTTTHIIQCAHVMNLNFQDRCNFIRTTEGCLKNLHYFDYLNFIFCDVGATSKNNYFSALFIVFIICLYMFITLGTTADKFFCPALAVISKLFGLSENLSGITLMAFGNGAPDIFTSLFNTEDDTELMYTQLLGGAVYVTGFIIGIIMLIYPFNLPKKNYIRDVIFFIISVTFIHNSMHDEFYALNEGIMTICIYLLYLIVVIVQHLLMKKKIRDLKNSSRRSSNSTESEAMMKLAEEMENFTNIQIRNRRDTTVILNNDIWKVFRRKPDGNPNKDLFIKFIHDINPIKRIDWNESSFLGTIFIIIKAPIVFILSFIIPLVDYGEDLHGWSKLLNMINVITLPQVALLVLGIFKQKIFIYIPLPIIILVISIAIDVAIYKTSRNDRPPKYHVIFAAGSFAGSILVIYSVAKEVVSVMTTVAIISDMSDSMVGLSVLAWGNNIGDTFATIALAKQGYQQMAFAACFGGPMLNILLGIGITFIMKGLKSLSNTAHARGGALGPNCIIFLISILSFTFFALLLTNFRTRKSIGYFCIIMYATFLLYCLLGEFEIMHPYGTDHRET</sequence>
<proteinExistence type="predicted"/>